<sequence>MTFNTCVDPSLNFACAVGVANGNGSKRKGEQSTCDVFKRKNGILEEGGTSISGTHYAEWFPITMTKNNNQEPQQATTENRKEVKNGNDMTQVDGKEREEQKEVQTQGWSESTYGDIYNEPKTLGNNVIIAEQAMKTNNSLEKRANLDKAKAKYVLYLKVPEDILTDLPTENKIKSNLMTMDPHSDPGTDEFTTKFYQACKYSIHDD</sequence>
<gene>
    <name evidence="2" type="ORF">MTR67_016195</name>
</gene>
<feature type="compositionally biased region" description="Polar residues" evidence="1">
    <location>
        <begin position="66"/>
        <end position="77"/>
    </location>
</feature>
<feature type="compositionally biased region" description="Basic and acidic residues" evidence="1">
    <location>
        <begin position="93"/>
        <end position="102"/>
    </location>
</feature>
<evidence type="ECO:0000313" key="3">
    <source>
        <dbReference type="Proteomes" id="UP001234989"/>
    </source>
</evidence>
<feature type="region of interest" description="Disordered" evidence="1">
    <location>
        <begin position="66"/>
        <end position="107"/>
    </location>
</feature>
<dbReference type="EMBL" id="CP133615">
    <property type="protein sequence ID" value="WMV22810.1"/>
    <property type="molecule type" value="Genomic_DNA"/>
</dbReference>
<reference evidence="2" key="1">
    <citation type="submission" date="2023-08" db="EMBL/GenBank/DDBJ databases">
        <title>A de novo genome assembly of Solanum verrucosum Schlechtendal, a Mexican diploid species geographically isolated from the other diploid A-genome species in potato relatives.</title>
        <authorList>
            <person name="Hosaka K."/>
        </authorList>
    </citation>
    <scope>NUCLEOTIDE SEQUENCE</scope>
    <source>
        <tissue evidence="2">Young leaves</tissue>
    </source>
</reference>
<accession>A0AAF0TR48</accession>
<name>A0AAF0TR48_SOLVR</name>
<organism evidence="2 3">
    <name type="scientific">Solanum verrucosum</name>
    <dbReference type="NCBI Taxonomy" id="315347"/>
    <lineage>
        <taxon>Eukaryota</taxon>
        <taxon>Viridiplantae</taxon>
        <taxon>Streptophyta</taxon>
        <taxon>Embryophyta</taxon>
        <taxon>Tracheophyta</taxon>
        <taxon>Spermatophyta</taxon>
        <taxon>Magnoliopsida</taxon>
        <taxon>eudicotyledons</taxon>
        <taxon>Gunneridae</taxon>
        <taxon>Pentapetalae</taxon>
        <taxon>asterids</taxon>
        <taxon>lamiids</taxon>
        <taxon>Solanales</taxon>
        <taxon>Solanaceae</taxon>
        <taxon>Solanoideae</taxon>
        <taxon>Solaneae</taxon>
        <taxon>Solanum</taxon>
    </lineage>
</organism>
<proteinExistence type="predicted"/>
<dbReference type="AlphaFoldDB" id="A0AAF0TR48"/>
<dbReference type="Proteomes" id="UP001234989">
    <property type="component" value="Chromosome 4"/>
</dbReference>
<evidence type="ECO:0000256" key="1">
    <source>
        <dbReference type="SAM" id="MobiDB-lite"/>
    </source>
</evidence>
<evidence type="ECO:0000313" key="2">
    <source>
        <dbReference type="EMBL" id="WMV22810.1"/>
    </source>
</evidence>
<protein>
    <submittedName>
        <fullName evidence="2">Uncharacterized protein</fullName>
    </submittedName>
</protein>
<keyword evidence="3" id="KW-1185">Reference proteome</keyword>